<dbReference type="Pfam" id="PF11236">
    <property type="entry name" value="DUF3037"/>
    <property type="match status" value="1"/>
</dbReference>
<dbReference type="AlphaFoldDB" id="A0A1A8T4D7"/>
<dbReference type="InterPro" id="IPR021398">
    <property type="entry name" value="DUF3037"/>
</dbReference>
<dbReference type="STRING" id="1792290.MSP8886_00465"/>
<dbReference type="OrthoDB" id="8851633at2"/>
<evidence type="ECO:0008006" key="3">
    <source>
        <dbReference type="Google" id="ProtNLM"/>
    </source>
</evidence>
<sequence>MKKYACKYVVLRFAPYSETGEFANVGVLLCAKSNNSFVFKLDTTDVGARVSKFFHINDKRTFKFAMASYQKELAFIQEQVANHYMTAQDAFDFLVKPRATLLRFSEVRTVITDSIDVTLNSIFSRMVSHTSTSQTKSRQRLSSLLRSQLDSLHLERPFRQYKFAKSVFEAKYDFTQLSEQGEPLKLIQPIEVNDKLTPKEIFEVVGKNEVRLNRMASLGLLPQRVLLPFSLSENRTKEADEAWSIVKRELRDIGKLVDIRNKSVIEEFAKH</sequence>
<protein>
    <recommendedName>
        <fullName evidence="3">DUF3037 domain-containing protein</fullName>
    </recommendedName>
</protein>
<dbReference type="Proteomes" id="UP000092544">
    <property type="component" value="Unassembled WGS sequence"/>
</dbReference>
<evidence type="ECO:0000313" key="1">
    <source>
        <dbReference type="EMBL" id="SBS26002.1"/>
    </source>
</evidence>
<reference evidence="1 2" key="1">
    <citation type="submission" date="2016-06" db="EMBL/GenBank/DDBJ databases">
        <authorList>
            <person name="Kjaerup R.B."/>
            <person name="Dalgaard T.S."/>
            <person name="Juul-Madsen H.R."/>
        </authorList>
    </citation>
    <scope>NUCLEOTIDE SEQUENCE [LARGE SCALE GENOMIC DNA]</scope>
    <source>
        <strain evidence="1 2">CECT 8886</strain>
    </source>
</reference>
<dbReference type="EMBL" id="FLOB01000001">
    <property type="protein sequence ID" value="SBS26002.1"/>
    <property type="molecule type" value="Genomic_DNA"/>
</dbReference>
<dbReference type="RefSeq" id="WP_067012270.1">
    <property type="nucleotide sequence ID" value="NZ_FLOB01000001.1"/>
</dbReference>
<name>A0A1A8T4D7_9GAMM</name>
<accession>A0A1A8T4D7</accession>
<keyword evidence="2" id="KW-1185">Reference proteome</keyword>
<proteinExistence type="predicted"/>
<evidence type="ECO:0000313" key="2">
    <source>
        <dbReference type="Proteomes" id="UP000092544"/>
    </source>
</evidence>
<gene>
    <name evidence="1" type="ORF">MSP8886_00465</name>
</gene>
<organism evidence="1 2">
    <name type="scientific">Marinomonas spartinae</name>
    <dbReference type="NCBI Taxonomy" id="1792290"/>
    <lineage>
        <taxon>Bacteria</taxon>
        <taxon>Pseudomonadati</taxon>
        <taxon>Pseudomonadota</taxon>
        <taxon>Gammaproteobacteria</taxon>
        <taxon>Oceanospirillales</taxon>
        <taxon>Oceanospirillaceae</taxon>
        <taxon>Marinomonas</taxon>
    </lineage>
</organism>